<protein>
    <submittedName>
        <fullName evidence="2">Uncharacterized protein</fullName>
    </submittedName>
</protein>
<feature type="transmembrane region" description="Helical" evidence="1">
    <location>
        <begin position="21"/>
        <end position="40"/>
    </location>
</feature>
<dbReference type="AlphaFoldDB" id="A0A1E5H8X2"/>
<name>A0A1E5H8X2_9ENTE</name>
<gene>
    <name evidence="2" type="ORF">BCR24_09010</name>
</gene>
<keyword evidence="1" id="KW-0812">Transmembrane</keyword>
<keyword evidence="1" id="KW-0472">Membrane</keyword>
<dbReference type="Proteomes" id="UP000094469">
    <property type="component" value="Unassembled WGS sequence"/>
</dbReference>
<dbReference type="EMBL" id="MIKC01000041">
    <property type="protein sequence ID" value="OEG21276.1"/>
    <property type="molecule type" value="Genomic_DNA"/>
</dbReference>
<evidence type="ECO:0000313" key="2">
    <source>
        <dbReference type="EMBL" id="OEG21276.1"/>
    </source>
</evidence>
<comment type="caution">
    <text evidence="2">The sequence shown here is derived from an EMBL/GenBank/DDBJ whole genome shotgun (WGS) entry which is preliminary data.</text>
</comment>
<organism evidence="2 3">
    <name type="scientific">Enterococcus ureilyticus</name>
    <dbReference type="NCBI Taxonomy" id="1131292"/>
    <lineage>
        <taxon>Bacteria</taxon>
        <taxon>Bacillati</taxon>
        <taxon>Bacillota</taxon>
        <taxon>Bacilli</taxon>
        <taxon>Lactobacillales</taxon>
        <taxon>Enterococcaceae</taxon>
        <taxon>Enterococcus</taxon>
    </lineage>
</organism>
<dbReference type="STRING" id="1131292.BCR24_09010"/>
<sequence length="144" mass="16686">MYIYLYLVRDSVLIKSLKRTIFYALVIGCSGFILIITIITEQTMDQRIRGILSGLLMLSFLLDTKGLSEDRLILGPFDRNGVLYRDIDKMALLLKNQEIRLNYFKNGRRGPMMKFSIPLEDLLAFLSERLNEETEISILVEEDT</sequence>
<keyword evidence="1" id="KW-1133">Transmembrane helix</keyword>
<reference evidence="3" key="1">
    <citation type="submission" date="2016-09" db="EMBL/GenBank/DDBJ databases">
        <authorList>
            <person name="Gulvik C.A."/>
        </authorList>
    </citation>
    <scope>NUCLEOTIDE SEQUENCE [LARGE SCALE GENOMIC DNA]</scope>
    <source>
        <strain evidence="3">LMG 26676</strain>
    </source>
</reference>
<evidence type="ECO:0000313" key="3">
    <source>
        <dbReference type="Proteomes" id="UP000094469"/>
    </source>
</evidence>
<proteinExistence type="predicted"/>
<keyword evidence="3" id="KW-1185">Reference proteome</keyword>
<evidence type="ECO:0000256" key="1">
    <source>
        <dbReference type="SAM" id="Phobius"/>
    </source>
</evidence>
<accession>A0A1E5H8X2</accession>